<evidence type="ECO:0000313" key="1">
    <source>
        <dbReference type="EMBL" id="WPK26330.1"/>
    </source>
</evidence>
<dbReference type="AlphaFoldDB" id="A0AAX4HCR8"/>
<name>A0AAX4HCR8_9ASCO</name>
<reference evidence="1 2" key="1">
    <citation type="submission" date="2023-10" db="EMBL/GenBank/DDBJ databases">
        <title>Draft Genome Sequence of Candida saopaulonensis from a very Premature Infant with Sepsis.</title>
        <authorList>
            <person name="Ning Y."/>
            <person name="Dai R."/>
            <person name="Xiao M."/>
            <person name="Xu Y."/>
            <person name="Yan Q."/>
            <person name="Zhang L."/>
        </authorList>
    </citation>
    <scope>NUCLEOTIDE SEQUENCE [LARGE SCALE GENOMIC DNA]</scope>
    <source>
        <strain evidence="1 2">19XY460</strain>
    </source>
</reference>
<organism evidence="1 2">
    <name type="scientific">Australozyma saopauloensis</name>
    <dbReference type="NCBI Taxonomy" id="291208"/>
    <lineage>
        <taxon>Eukaryota</taxon>
        <taxon>Fungi</taxon>
        <taxon>Dikarya</taxon>
        <taxon>Ascomycota</taxon>
        <taxon>Saccharomycotina</taxon>
        <taxon>Pichiomycetes</taxon>
        <taxon>Metschnikowiaceae</taxon>
        <taxon>Australozyma</taxon>
    </lineage>
</organism>
<keyword evidence="2" id="KW-1185">Reference proteome</keyword>
<dbReference type="GeneID" id="88174744"/>
<dbReference type="Proteomes" id="UP001338582">
    <property type="component" value="Chromosome 4"/>
</dbReference>
<sequence>MFRLLTPNSQGLRNVLLRNVNKNHTGLKLAGPNGTVDLQKDYQIRNNSTLKSQDAFVKQKNYVLADQTAIGDANTFDQLLRSARHHRKQRSKVNEPLTRTIQSLSDMFKDDSIKEHLSSLNIGQYASLLNDAVFRNRFSRLSSHSNRDSDSYNSNNVNNDIMLKEAILNLMDNVSSGQIKGAIDPETVKNLLLSMCQYKAWPEIVNFWENGVNDENLSQLFLSEKILAAVLPVAFDEQRYSYDQIIKLYDTNVKDKNNVDPDLVVSIGKIALKSEDYTRALDAMESLLKVYEADPTSLRVLKNLSELHLSFIGFSKDLNIATHFFNKVIEHELPYEAPLKAPHVASLLENLMANNESYETIYDVWRKTADFYTKDKFQQSAINSRYSILNNKFLSIFFQLHPSLTEESHSELKKLIATYSNVKDIDEYFLNTLISNYSWGDKTVFLQLLELYQIHDIASTPVSNRIVLKKMGDISDFTVRDIIDRWNRSLGHLDQAGYRYIPIADWAALRDCTILSRFGKERTDVYMAILAAYKDFHQDGKAVTRFVKTWLHSPLANTVARMVSEPESNFVCEESISIPEFKKLKKNVNYKKLAKELN</sequence>
<evidence type="ECO:0008006" key="3">
    <source>
        <dbReference type="Google" id="ProtNLM"/>
    </source>
</evidence>
<accession>A0AAX4HCR8</accession>
<proteinExistence type="predicted"/>
<evidence type="ECO:0000313" key="2">
    <source>
        <dbReference type="Proteomes" id="UP001338582"/>
    </source>
</evidence>
<dbReference type="EMBL" id="CP138897">
    <property type="protein sequence ID" value="WPK26330.1"/>
    <property type="molecule type" value="Genomic_DNA"/>
</dbReference>
<dbReference type="RefSeq" id="XP_062878711.1">
    <property type="nucleotide sequence ID" value="XM_063022641.1"/>
</dbReference>
<dbReference type="KEGG" id="asau:88174744"/>
<gene>
    <name evidence="1" type="ORF">PUMCH_003681</name>
</gene>
<protein>
    <recommendedName>
        <fullName evidence="3">Protein RMD9, mitochondrial</fullName>
    </recommendedName>
</protein>